<evidence type="ECO:0000256" key="4">
    <source>
        <dbReference type="ARBA" id="ARBA00022692"/>
    </source>
</evidence>
<evidence type="ECO:0000313" key="9">
    <source>
        <dbReference type="EMBL" id="AIG79798.1"/>
    </source>
</evidence>
<feature type="transmembrane region" description="Helical" evidence="8">
    <location>
        <begin position="225"/>
        <end position="247"/>
    </location>
</feature>
<evidence type="ECO:0000256" key="3">
    <source>
        <dbReference type="ARBA" id="ARBA00022448"/>
    </source>
</evidence>
<dbReference type="PRINTS" id="PR00783">
    <property type="entry name" value="MINTRINSICP"/>
</dbReference>
<feature type="transmembrane region" description="Helical" evidence="8">
    <location>
        <begin position="86"/>
        <end position="106"/>
    </location>
</feature>
<name>A0A075V3P4_9PSEU</name>
<sequence>MSAGAIFVWELLGTAVLILLGNGVVANHVLRKNNGHNGGVVMITLGWAFAVFAGASIAAPSGAHLNPAVTLGLAIADKTKWADVPIYFAGQMVGAILGAVLCWAAYKLQFDDHPQRDETLGIFSTAPQIPNKAWNLVTEIIGTFVLVAWILLSPVYANATGEGGTPNFGNSALGYAGVAFVVLVIGQSLGGPTGYAINPARDLGPRIAYAFLLPIKNKANPNWGYSWVPVAGPLVGGALAALLFLAVHNLT</sequence>
<feature type="transmembrane region" description="Helical" evidence="8">
    <location>
        <begin position="133"/>
        <end position="152"/>
    </location>
</feature>
<reference evidence="9 10" key="1">
    <citation type="journal article" date="2014" name="J. Biotechnol.">
        <title>Complete genome sequence of the actinobacterium Amycolatopsis japonica MG417-CF17(T) (=DSM 44213T) producing (S,S)-N,N'-ethylenediaminedisuccinic acid.</title>
        <authorList>
            <person name="Stegmann E."/>
            <person name="Albersmeier A."/>
            <person name="Spohn M."/>
            <person name="Gert H."/>
            <person name="Weber T."/>
            <person name="Wohlleben W."/>
            <person name="Kalinowski J."/>
            <person name="Ruckert C."/>
        </authorList>
    </citation>
    <scope>NUCLEOTIDE SEQUENCE [LARGE SCALE GENOMIC DNA]</scope>
    <source>
        <strain evidence="10">MG417-CF17 (DSM 44213)</strain>
    </source>
</reference>
<dbReference type="Pfam" id="PF00230">
    <property type="entry name" value="MIP"/>
    <property type="match status" value="1"/>
</dbReference>
<dbReference type="Gene3D" id="1.20.1080.10">
    <property type="entry name" value="Glycerol uptake facilitator protein"/>
    <property type="match status" value="1"/>
</dbReference>
<keyword evidence="4 7" id="KW-0812">Transmembrane</keyword>
<dbReference type="KEGG" id="aja:AJAP_34955"/>
<evidence type="ECO:0000256" key="5">
    <source>
        <dbReference type="ARBA" id="ARBA00022989"/>
    </source>
</evidence>
<dbReference type="InterPro" id="IPR022357">
    <property type="entry name" value="MIP_CS"/>
</dbReference>
<dbReference type="eggNOG" id="COG0580">
    <property type="taxonomic scope" value="Bacteria"/>
</dbReference>
<dbReference type="PROSITE" id="PS00221">
    <property type="entry name" value="MIP"/>
    <property type="match status" value="1"/>
</dbReference>
<keyword evidence="3 7" id="KW-0813">Transport</keyword>
<evidence type="ECO:0000313" key="10">
    <source>
        <dbReference type="Proteomes" id="UP000028492"/>
    </source>
</evidence>
<evidence type="ECO:0000256" key="6">
    <source>
        <dbReference type="ARBA" id="ARBA00023136"/>
    </source>
</evidence>
<keyword evidence="10" id="KW-1185">Reference proteome</keyword>
<dbReference type="InterPro" id="IPR023271">
    <property type="entry name" value="Aquaporin-like"/>
</dbReference>
<dbReference type="PANTHER" id="PTHR43829:SF9">
    <property type="entry name" value="AQUAPORIN-9"/>
    <property type="match status" value="1"/>
</dbReference>
<dbReference type="HOGENOM" id="CLU_020019_9_2_11"/>
<dbReference type="EMBL" id="CP008953">
    <property type="protein sequence ID" value="AIG79798.1"/>
    <property type="molecule type" value="Genomic_DNA"/>
</dbReference>
<dbReference type="Proteomes" id="UP000028492">
    <property type="component" value="Chromosome"/>
</dbReference>
<keyword evidence="6 8" id="KW-0472">Membrane</keyword>
<keyword evidence="5 8" id="KW-1133">Transmembrane helix</keyword>
<evidence type="ECO:0000256" key="1">
    <source>
        <dbReference type="ARBA" id="ARBA00004141"/>
    </source>
</evidence>
<comment type="subcellular location">
    <subcellularLocation>
        <location evidence="1">Membrane</location>
        <topology evidence="1">Multi-pass membrane protein</topology>
    </subcellularLocation>
</comment>
<protein>
    <submittedName>
        <fullName evidence="9">Glycerol uptake facilitator protein</fullName>
    </submittedName>
</protein>
<dbReference type="SUPFAM" id="SSF81338">
    <property type="entry name" value="Aquaporin-like"/>
    <property type="match status" value="1"/>
</dbReference>
<feature type="transmembrane region" description="Helical" evidence="8">
    <location>
        <begin position="6"/>
        <end position="26"/>
    </location>
</feature>
<evidence type="ECO:0000256" key="7">
    <source>
        <dbReference type="RuleBase" id="RU000477"/>
    </source>
</evidence>
<dbReference type="InterPro" id="IPR000425">
    <property type="entry name" value="MIP"/>
</dbReference>
<dbReference type="AlphaFoldDB" id="A0A075V3P4"/>
<dbReference type="InterPro" id="IPR050363">
    <property type="entry name" value="MIP/Aquaporin"/>
</dbReference>
<dbReference type="GO" id="GO:0005886">
    <property type="term" value="C:plasma membrane"/>
    <property type="evidence" value="ECO:0007669"/>
    <property type="project" value="TreeGrafter"/>
</dbReference>
<feature type="transmembrane region" description="Helical" evidence="8">
    <location>
        <begin position="38"/>
        <end position="59"/>
    </location>
</feature>
<organism evidence="9 10">
    <name type="scientific">Amycolatopsis japonica</name>
    <dbReference type="NCBI Taxonomy" id="208439"/>
    <lineage>
        <taxon>Bacteria</taxon>
        <taxon>Bacillati</taxon>
        <taxon>Actinomycetota</taxon>
        <taxon>Actinomycetes</taxon>
        <taxon>Pseudonocardiales</taxon>
        <taxon>Pseudonocardiaceae</taxon>
        <taxon>Amycolatopsis</taxon>
        <taxon>Amycolatopsis japonica group</taxon>
    </lineage>
</organism>
<accession>A0A075V3P4</accession>
<evidence type="ECO:0000256" key="2">
    <source>
        <dbReference type="ARBA" id="ARBA00006175"/>
    </source>
</evidence>
<dbReference type="PANTHER" id="PTHR43829">
    <property type="entry name" value="AQUAPORIN OR AQUAGLYCEROPORIN RELATED"/>
    <property type="match status" value="1"/>
</dbReference>
<dbReference type="STRING" id="208439.AJAP_34955"/>
<feature type="transmembrane region" description="Helical" evidence="8">
    <location>
        <begin position="172"/>
        <end position="197"/>
    </location>
</feature>
<evidence type="ECO:0000256" key="8">
    <source>
        <dbReference type="SAM" id="Phobius"/>
    </source>
</evidence>
<dbReference type="GO" id="GO:0015254">
    <property type="term" value="F:glycerol channel activity"/>
    <property type="evidence" value="ECO:0007669"/>
    <property type="project" value="TreeGrafter"/>
</dbReference>
<comment type="similarity">
    <text evidence="2 7">Belongs to the MIP/aquaporin (TC 1.A.8) family.</text>
</comment>
<gene>
    <name evidence="9" type="ORF">AJAP_34955</name>
</gene>
<proteinExistence type="inferred from homology"/>
<dbReference type="RefSeq" id="WP_174492067.1">
    <property type="nucleotide sequence ID" value="NZ_CP008953.1"/>
</dbReference>